<dbReference type="OrthoDB" id="3173068at2"/>
<accession>A0A1Y0BWN2</accession>
<dbReference type="Gene3D" id="3.40.50.300">
    <property type="entry name" value="P-loop containing nucleotide triphosphate hydrolases"/>
    <property type="match status" value="1"/>
</dbReference>
<dbReference type="SUPFAM" id="SSF52540">
    <property type="entry name" value="P-loop containing nucleoside triphosphate hydrolases"/>
    <property type="match status" value="1"/>
</dbReference>
<dbReference type="EMBL" id="CP020809">
    <property type="protein sequence ID" value="ART67310.1"/>
    <property type="molecule type" value="Genomic_DNA"/>
</dbReference>
<reference evidence="1 2" key="1">
    <citation type="submission" date="2017-04" db="EMBL/GenBank/DDBJ databases">
        <title>Whole Genome Sequence of 1,4-Dioxane Degrading Bacterium Mycobacterium dioxanotrophicus PH-06.</title>
        <authorList>
            <person name="He Y."/>
        </authorList>
    </citation>
    <scope>NUCLEOTIDE SEQUENCE [LARGE SCALE GENOMIC DNA]</scope>
    <source>
        <strain evidence="1 2">PH-06</strain>
    </source>
</reference>
<evidence type="ECO:0000313" key="1">
    <source>
        <dbReference type="EMBL" id="ART67310.1"/>
    </source>
</evidence>
<gene>
    <name evidence="1" type="ORF">BTO20_00670</name>
</gene>
<dbReference type="CDD" id="cd02042">
    <property type="entry name" value="ParAB_family"/>
    <property type="match status" value="1"/>
</dbReference>
<dbReference type="PANTHER" id="PTHR13696:SF99">
    <property type="entry name" value="COBYRINIC ACID AC-DIAMIDE SYNTHASE"/>
    <property type="match status" value="1"/>
</dbReference>
<dbReference type="InterPro" id="IPR050678">
    <property type="entry name" value="DNA_Partitioning_ATPase"/>
</dbReference>
<dbReference type="Proteomes" id="UP000195331">
    <property type="component" value="Chromosome"/>
</dbReference>
<organism evidence="1 2">
    <name type="scientific">Mycobacterium dioxanotrophicus</name>
    <dbReference type="NCBI Taxonomy" id="482462"/>
    <lineage>
        <taxon>Bacteria</taxon>
        <taxon>Bacillati</taxon>
        <taxon>Actinomycetota</taxon>
        <taxon>Actinomycetes</taxon>
        <taxon>Mycobacteriales</taxon>
        <taxon>Mycobacteriaceae</taxon>
        <taxon>Mycobacterium</taxon>
    </lineage>
</organism>
<evidence type="ECO:0000313" key="2">
    <source>
        <dbReference type="Proteomes" id="UP000195331"/>
    </source>
</evidence>
<keyword evidence="2" id="KW-1185">Reference proteome</keyword>
<protein>
    <submittedName>
        <fullName evidence="1">Peptide transporter</fullName>
    </submittedName>
</protein>
<dbReference type="RefSeq" id="WP_087072502.1">
    <property type="nucleotide sequence ID" value="NZ_CP020809.1"/>
</dbReference>
<dbReference type="KEGG" id="mdx:BTO20_00670"/>
<dbReference type="PANTHER" id="PTHR13696">
    <property type="entry name" value="P-LOOP CONTAINING NUCLEOSIDE TRIPHOSPHATE HYDROLASE"/>
    <property type="match status" value="1"/>
</dbReference>
<proteinExistence type="predicted"/>
<name>A0A1Y0BWN2_9MYCO</name>
<sequence length="247" mass="27216">MTKVVTLLNQKGGVGKSTGTVNLAAVRAEKLAAQDDPGASSPVAAVSIDPQGSALWWGNRVDELPFHLIQAHDDPLDWLAQLNNLPGIEEVYVDTPGWFDLDPDSSGDGLGDGYSAEALRVVLDVTDEVLVPMLTQPMCFDPTARTIRKILEPRGLPYRVFINDWHARDGRKWLEETQRFVHRRGYPLAETAVRHYMIHTNASSEGLVVTQYPHDKVSQLAAQDYRNLANELDTAPATRPVGLIGAR</sequence>
<dbReference type="AlphaFoldDB" id="A0A1Y0BWN2"/>
<dbReference type="InterPro" id="IPR027417">
    <property type="entry name" value="P-loop_NTPase"/>
</dbReference>